<feature type="non-terminal residue" evidence="3">
    <location>
        <position position="1"/>
    </location>
</feature>
<keyword evidence="2" id="KW-1133">Transmembrane helix</keyword>
<comment type="caution">
    <text evidence="3">The sequence shown here is derived from an EMBL/GenBank/DDBJ whole genome shotgun (WGS) entry which is preliminary data.</text>
</comment>
<feature type="non-terminal residue" evidence="3">
    <location>
        <position position="126"/>
    </location>
</feature>
<keyword evidence="4" id="KW-1185">Reference proteome</keyword>
<keyword evidence="2" id="KW-0472">Membrane</keyword>
<proteinExistence type="predicted"/>
<feature type="region of interest" description="Disordered" evidence="1">
    <location>
        <begin position="51"/>
        <end position="126"/>
    </location>
</feature>
<sequence length="126" mass="13555">SFPFIDPSIDRSTVSLRSPSALPYRTRMEWMALLLPIISLIPILMMCKAGGKPSRGEDALDDANVNSLSGGSTVTSKLSTDSSKEKKGGASSVRSSKRVADSAKDLRSKDEEGNTVAAVQKVRRDR</sequence>
<reference evidence="3" key="1">
    <citation type="submission" date="2023-10" db="EMBL/GenBank/DDBJ databases">
        <title>Genome assembly of Pristionchus species.</title>
        <authorList>
            <person name="Yoshida K."/>
            <person name="Sommer R.J."/>
        </authorList>
    </citation>
    <scope>NUCLEOTIDE SEQUENCE</scope>
    <source>
        <strain evidence="3">RS5133</strain>
    </source>
</reference>
<dbReference type="AlphaFoldDB" id="A0AAV5W2I3"/>
<feature type="compositionally biased region" description="Polar residues" evidence="1">
    <location>
        <begin position="64"/>
        <end position="81"/>
    </location>
</feature>
<protein>
    <submittedName>
        <fullName evidence="3">Uncharacterized protein</fullName>
    </submittedName>
</protein>
<accession>A0AAV5W2I3</accession>
<feature type="transmembrane region" description="Helical" evidence="2">
    <location>
        <begin position="30"/>
        <end position="47"/>
    </location>
</feature>
<gene>
    <name evidence="3" type="ORF">PFISCL1PPCAC_15985</name>
</gene>
<evidence type="ECO:0000313" key="4">
    <source>
        <dbReference type="Proteomes" id="UP001432322"/>
    </source>
</evidence>
<dbReference type="EMBL" id="BTSY01000004">
    <property type="protein sequence ID" value="GMT24688.1"/>
    <property type="molecule type" value="Genomic_DNA"/>
</dbReference>
<feature type="compositionally biased region" description="Basic and acidic residues" evidence="1">
    <location>
        <begin position="98"/>
        <end position="112"/>
    </location>
</feature>
<evidence type="ECO:0000313" key="3">
    <source>
        <dbReference type="EMBL" id="GMT24688.1"/>
    </source>
</evidence>
<dbReference type="Proteomes" id="UP001432322">
    <property type="component" value="Unassembled WGS sequence"/>
</dbReference>
<name>A0AAV5W2I3_9BILA</name>
<evidence type="ECO:0000256" key="1">
    <source>
        <dbReference type="SAM" id="MobiDB-lite"/>
    </source>
</evidence>
<evidence type="ECO:0000256" key="2">
    <source>
        <dbReference type="SAM" id="Phobius"/>
    </source>
</evidence>
<organism evidence="3 4">
    <name type="scientific">Pristionchus fissidentatus</name>
    <dbReference type="NCBI Taxonomy" id="1538716"/>
    <lineage>
        <taxon>Eukaryota</taxon>
        <taxon>Metazoa</taxon>
        <taxon>Ecdysozoa</taxon>
        <taxon>Nematoda</taxon>
        <taxon>Chromadorea</taxon>
        <taxon>Rhabditida</taxon>
        <taxon>Rhabditina</taxon>
        <taxon>Diplogasteromorpha</taxon>
        <taxon>Diplogasteroidea</taxon>
        <taxon>Neodiplogasteridae</taxon>
        <taxon>Pristionchus</taxon>
    </lineage>
</organism>
<keyword evidence="2" id="KW-0812">Transmembrane</keyword>